<dbReference type="RefSeq" id="WP_284249062.1">
    <property type="nucleotide sequence ID" value="NZ_BSUM01000001.1"/>
</dbReference>
<protein>
    <submittedName>
        <fullName evidence="3">Uncharacterized protein</fullName>
    </submittedName>
</protein>
<feature type="compositionally biased region" description="Pro residues" evidence="1">
    <location>
        <begin position="74"/>
        <end position="84"/>
    </location>
</feature>
<sequence length="242" mass="25342">MRPPRTRSLTVAAALASLLLLSGCGTPPWEIEQDPTDTDTATSSEESSSSASTSPSESDTATASPSEDATTTGPPEPGETPEPQPTLTQVVNDLQSGSTERTLTAGAATLTATYWSDLNMADWTPDASKPVSLSLTAQENEDAPAYLARLHVTSVARDESGALVSQPPDLVDDATVQPGYTIEDPYSYSTTVLVPPLPEEARSVELTFSYEILIATTPRAQAFSKQTATDRITVAIAPPAGS</sequence>
<evidence type="ECO:0000313" key="4">
    <source>
        <dbReference type="Proteomes" id="UP001157161"/>
    </source>
</evidence>
<proteinExistence type="predicted"/>
<evidence type="ECO:0000256" key="1">
    <source>
        <dbReference type="SAM" id="MobiDB-lite"/>
    </source>
</evidence>
<comment type="caution">
    <text evidence="3">The sequence shown here is derived from an EMBL/GenBank/DDBJ whole genome shotgun (WGS) entry which is preliminary data.</text>
</comment>
<dbReference type="Proteomes" id="UP001157161">
    <property type="component" value="Unassembled WGS sequence"/>
</dbReference>
<keyword evidence="4" id="KW-1185">Reference proteome</keyword>
<feature type="region of interest" description="Disordered" evidence="1">
    <location>
        <begin position="24"/>
        <end position="101"/>
    </location>
</feature>
<dbReference type="PROSITE" id="PS51257">
    <property type="entry name" value="PROKAR_LIPOPROTEIN"/>
    <property type="match status" value="1"/>
</dbReference>
<dbReference type="EMBL" id="BSUM01000001">
    <property type="protein sequence ID" value="GMA30434.1"/>
    <property type="molecule type" value="Genomic_DNA"/>
</dbReference>
<feature type="chain" id="PRO_5041376995" evidence="2">
    <location>
        <begin position="23"/>
        <end position="242"/>
    </location>
</feature>
<feature type="signal peptide" evidence="2">
    <location>
        <begin position="1"/>
        <end position="22"/>
    </location>
</feature>
<reference evidence="3" key="2">
    <citation type="submission" date="2023-02" db="EMBL/GenBank/DDBJ databases">
        <authorList>
            <person name="Sun Q."/>
            <person name="Mori K."/>
        </authorList>
    </citation>
    <scope>NUCLEOTIDE SEQUENCE</scope>
    <source>
        <strain evidence="3">NBRC 112290</strain>
    </source>
</reference>
<evidence type="ECO:0000313" key="3">
    <source>
        <dbReference type="EMBL" id="GMA30434.1"/>
    </source>
</evidence>
<evidence type="ECO:0000256" key="2">
    <source>
        <dbReference type="SAM" id="SignalP"/>
    </source>
</evidence>
<keyword evidence="2" id="KW-0732">Signal</keyword>
<accession>A0AA37XAS9</accession>
<organism evidence="3 4">
    <name type="scientific">Litorihabitans aurantiacus</name>
    <dbReference type="NCBI Taxonomy" id="1930061"/>
    <lineage>
        <taxon>Bacteria</taxon>
        <taxon>Bacillati</taxon>
        <taxon>Actinomycetota</taxon>
        <taxon>Actinomycetes</taxon>
        <taxon>Micrococcales</taxon>
        <taxon>Beutenbergiaceae</taxon>
        <taxon>Litorihabitans</taxon>
    </lineage>
</organism>
<dbReference type="AlphaFoldDB" id="A0AA37XAS9"/>
<feature type="compositionally biased region" description="Polar residues" evidence="1">
    <location>
        <begin position="90"/>
        <end position="101"/>
    </location>
</feature>
<gene>
    <name evidence="3" type="ORF">GCM10025875_04260</name>
</gene>
<feature type="compositionally biased region" description="Low complexity" evidence="1">
    <location>
        <begin position="38"/>
        <end position="73"/>
    </location>
</feature>
<reference evidence="3" key="1">
    <citation type="journal article" date="2014" name="Int. J. Syst. Evol. Microbiol.">
        <title>Complete genome sequence of Corynebacterium casei LMG S-19264T (=DSM 44701T), isolated from a smear-ripened cheese.</title>
        <authorList>
            <consortium name="US DOE Joint Genome Institute (JGI-PGF)"/>
            <person name="Walter F."/>
            <person name="Albersmeier A."/>
            <person name="Kalinowski J."/>
            <person name="Ruckert C."/>
        </authorList>
    </citation>
    <scope>NUCLEOTIDE SEQUENCE</scope>
    <source>
        <strain evidence="3">NBRC 112290</strain>
    </source>
</reference>
<name>A0AA37XAS9_9MICO</name>